<evidence type="ECO:0000256" key="1">
    <source>
        <dbReference type="SAM" id="MobiDB-lite"/>
    </source>
</evidence>
<protein>
    <submittedName>
        <fullName evidence="2">WGS project CABT00000000 data, contig 2.22</fullName>
    </submittedName>
</protein>
<feature type="region of interest" description="Disordered" evidence="1">
    <location>
        <begin position="55"/>
        <end position="92"/>
    </location>
</feature>
<name>F7W2P4_SORMK</name>
<gene>
    <name evidence="2" type="ORF">SMAC_05107</name>
</gene>
<sequence length="92" mass="10263">MTRSKDPSGRQHHGLPVDDDEHPSTPYKSLGQTLTGKQQVELRRAIQMMMLDQWKAKKKKEEDEEAKAAQGGGSKDAPKITAGTWLDEMEGD</sequence>
<dbReference type="InParanoid" id="F7W2P4"/>
<dbReference type="HOGENOM" id="CLU_2513190_0_0_1"/>
<proteinExistence type="predicted"/>
<dbReference type="OMA" id="TWVDDMG"/>
<dbReference type="Proteomes" id="UP000001881">
    <property type="component" value="Unassembled WGS sequence"/>
</dbReference>
<keyword evidence="3" id="KW-1185">Reference proteome</keyword>
<evidence type="ECO:0000313" key="2">
    <source>
        <dbReference type="EMBL" id="CCC11895.1"/>
    </source>
</evidence>
<reference evidence="2 3" key="1">
    <citation type="journal article" date="2010" name="PLoS Genet.">
        <title>De novo assembly of a 40 Mb eukaryotic genome from short sequence reads: Sordaria macrospora, a model organism for fungal morphogenesis.</title>
        <authorList>
            <person name="Nowrousian M."/>
            <person name="Stajich J."/>
            <person name="Chu M."/>
            <person name="Engh I."/>
            <person name="Espagne E."/>
            <person name="Halliday K."/>
            <person name="Kamerewerd J."/>
            <person name="Kempken F."/>
            <person name="Knab B."/>
            <person name="Kuo H.C."/>
            <person name="Osiewacz H.D."/>
            <person name="Poeggeler S."/>
            <person name="Read N."/>
            <person name="Seiler S."/>
            <person name="Smith K."/>
            <person name="Zickler D."/>
            <person name="Kueck U."/>
            <person name="Freitag M."/>
        </authorList>
    </citation>
    <scope>NUCLEOTIDE SEQUENCE [LARGE SCALE GENOMIC DNA]</scope>
    <source>
        <strain evidence="3">ATCC MYA-333 / DSM 997 / K(L3346) / K-hell</strain>
        <tissue evidence="2">Mycelium</tissue>
    </source>
</reference>
<dbReference type="AlphaFoldDB" id="F7W2P4"/>
<evidence type="ECO:0000313" key="3">
    <source>
        <dbReference type="Proteomes" id="UP000001881"/>
    </source>
</evidence>
<dbReference type="VEuPathDB" id="FungiDB:SMAC_05107"/>
<organism evidence="2 3">
    <name type="scientific">Sordaria macrospora (strain ATCC MYA-333 / DSM 997 / K(L3346) / K-hell)</name>
    <dbReference type="NCBI Taxonomy" id="771870"/>
    <lineage>
        <taxon>Eukaryota</taxon>
        <taxon>Fungi</taxon>
        <taxon>Dikarya</taxon>
        <taxon>Ascomycota</taxon>
        <taxon>Pezizomycotina</taxon>
        <taxon>Sordariomycetes</taxon>
        <taxon>Sordariomycetidae</taxon>
        <taxon>Sordariales</taxon>
        <taxon>Sordariaceae</taxon>
        <taxon>Sordaria</taxon>
    </lineage>
</organism>
<feature type="compositionally biased region" description="Polar residues" evidence="1">
    <location>
        <begin position="26"/>
        <end position="37"/>
    </location>
</feature>
<dbReference type="EMBL" id="CABT02000022">
    <property type="protein sequence ID" value="CCC11895.1"/>
    <property type="molecule type" value="Genomic_DNA"/>
</dbReference>
<feature type="region of interest" description="Disordered" evidence="1">
    <location>
        <begin position="1"/>
        <end position="37"/>
    </location>
</feature>
<comment type="caution">
    <text evidence="2">The sequence shown here is derived from an EMBL/GenBank/DDBJ whole genome shotgun (WGS) entry which is preliminary data.</text>
</comment>
<accession>F7W2P4</accession>
<dbReference type="eggNOG" id="ENOG502RR4Q">
    <property type="taxonomic scope" value="Eukaryota"/>
</dbReference>